<dbReference type="AlphaFoldDB" id="A0A9X4AVH4"/>
<evidence type="ECO:0000256" key="2">
    <source>
        <dbReference type="SAM" id="SignalP"/>
    </source>
</evidence>
<keyword evidence="2" id="KW-0732">Signal</keyword>
<evidence type="ECO:0000313" key="4">
    <source>
        <dbReference type="Proteomes" id="UP001151081"/>
    </source>
</evidence>
<reference evidence="3 4" key="1">
    <citation type="submission" date="2021-04" db="EMBL/GenBank/DDBJ databases">
        <title>Genome analysis of Polyangium sp.</title>
        <authorList>
            <person name="Li Y."/>
            <person name="Wang J."/>
        </authorList>
    </citation>
    <scope>NUCLEOTIDE SEQUENCE [LARGE SCALE GENOMIC DNA]</scope>
    <source>
        <strain evidence="3 4">SDU14</strain>
    </source>
</reference>
<dbReference type="Proteomes" id="UP001151081">
    <property type="component" value="Unassembled WGS sequence"/>
</dbReference>
<evidence type="ECO:0000256" key="1">
    <source>
        <dbReference type="SAM" id="MobiDB-lite"/>
    </source>
</evidence>
<dbReference type="PROSITE" id="PS51257">
    <property type="entry name" value="PROKAR_LIPOPROTEIN"/>
    <property type="match status" value="1"/>
</dbReference>
<proteinExistence type="predicted"/>
<keyword evidence="4" id="KW-1185">Reference proteome</keyword>
<dbReference type="RefSeq" id="WP_272425507.1">
    <property type="nucleotide sequence ID" value="NZ_JAGTJJ010000037.1"/>
</dbReference>
<protein>
    <recommendedName>
        <fullName evidence="5">AgmX/PglI C-terminal domain-containing protein</fullName>
    </recommendedName>
</protein>
<feature type="signal peptide" evidence="2">
    <location>
        <begin position="1"/>
        <end position="31"/>
    </location>
</feature>
<organism evidence="3 4">
    <name type="scientific">Polyangium jinanense</name>
    <dbReference type="NCBI Taxonomy" id="2829994"/>
    <lineage>
        <taxon>Bacteria</taxon>
        <taxon>Pseudomonadati</taxon>
        <taxon>Myxococcota</taxon>
        <taxon>Polyangia</taxon>
        <taxon>Polyangiales</taxon>
        <taxon>Polyangiaceae</taxon>
        <taxon>Polyangium</taxon>
    </lineage>
</organism>
<comment type="caution">
    <text evidence="3">The sequence shown here is derived from an EMBL/GenBank/DDBJ whole genome shotgun (WGS) entry which is preliminary data.</text>
</comment>
<evidence type="ECO:0000313" key="3">
    <source>
        <dbReference type="EMBL" id="MDC3986329.1"/>
    </source>
</evidence>
<gene>
    <name evidence="3" type="ORF">KEG57_37970</name>
</gene>
<accession>A0A9X4AVH4</accession>
<name>A0A9X4AVH4_9BACT</name>
<feature type="chain" id="PRO_5040962178" description="AgmX/PglI C-terminal domain-containing protein" evidence="2">
    <location>
        <begin position="32"/>
        <end position="263"/>
    </location>
</feature>
<dbReference type="EMBL" id="JAGTJJ010000037">
    <property type="protein sequence ID" value="MDC3986329.1"/>
    <property type="molecule type" value="Genomic_DNA"/>
</dbReference>
<sequence length="263" mass="28354">MFRPAHTLATTALAASLLSACGSTPVPPASAAQPAPSGTVAGGRTAECARLGDVLDAEMRDVPAAEIRSTTPLPRVEALMHRLEQSCDDSERLSDSLTDPVLATEANDFRLATAYLLLTTAHLFGLAHKGESDLAPFDRAADVAGRQRELVYRSAKARCRDDGSRDQSPAWGEALMATVQEVRPAVHACYLKEKERSPDRKIGELEIKLHIDHEGHVELAGPIDFSALSPASPELVYCLVRVLEPMRFAPPEGRAIVILPFTE</sequence>
<evidence type="ECO:0008006" key="5">
    <source>
        <dbReference type="Google" id="ProtNLM"/>
    </source>
</evidence>
<feature type="region of interest" description="Disordered" evidence="1">
    <location>
        <begin position="24"/>
        <end position="43"/>
    </location>
</feature>